<evidence type="ECO:0000313" key="3">
    <source>
        <dbReference type="Proteomes" id="UP000050525"/>
    </source>
</evidence>
<comment type="caution">
    <text evidence="2">The sequence shown here is derived from an EMBL/GenBank/DDBJ whole genome shotgun (WGS) entry which is preliminary data.</text>
</comment>
<protein>
    <submittedName>
        <fullName evidence="2">Uncharacterized protein</fullName>
    </submittedName>
</protein>
<feature type="compositionally biased region" description="Polar residues" evidence="1">
    <location>
        <begin position="31"/>
        <end position="48"/>
    </location>
</feature>
<gene>
    <name evidence="2" type="ORF">Y1Q_0001050</name>
</gene>
<reference evidence="2 3" key="1">
    <citation type="journal article" date="2012" name="Genome Biol.">
        <title>Sequencing three crocodilian genomes to illuminate the evolution of archosaurs and amniotes.</title>
        <authorList>
            <person name="St John J.A."/>
            <person name="Braun E.L."/>
            <person name="Isberg S.R."/>
            <person name="Miles L.G."/>
            <person name="Chong A.Y."/>
            <person name="Gongora J."/>
            <person name="Dalzell P."/>
            <person name="Moran C."/>
            <person name="Bed'hom B."/>
            <person name="Abzhanov A."/>
            <person name="Burgess S.C."/>
            <person name="Cooksey A.M."/>
            <person name="Castoe T.A."/>
            <person name="Crawford N.G."/>
            <person name="Densmore L.D."/>
            <person name="Drew J.C."/>
            <person name="Edwards S.V."/>
            <person name="Faircloth B.C."/>
            <person name="Fujita M.K."/>
            <person name="Greenwold M.J."/>
            <person name="Hoffmann F.G."/>
            <person name="Howard J.M."/>
            <person name="Iguchi T."/>
            <person name="Janes D.E."/>
            <person name="Khan S.Y."/>
            <person name="Kohno S."/>
            <person name="de Koning A.J."/>
            <person name="Lance S.L."/>
            <person name="McCarthy F.M."/>
            <person name="McCormack J.E."/>
            <person name="Merchant M.E."/>
            <person name="Peterson D.G."/>
            <person name="Pollock D.D."/>
            <person name="Pourmand N."/>
            <person name="Raney B.J."/>
            <person name="Roessler K.A."/>
            <person name="Sanford J.R."/>
            <person name="Sawyer R.H."/>
            <person name="Schmidt C.J."/>
            <person name="Triplett E.W."/>
            <person name="Tuberville T.D."/>
            <person name="Venegas-Anaya M."/>
            <person name="Howard J.T."/>
            <person name="Jarvis E.D."/>
            <person name="Guillette L.J.Jr."/>
            <person name="Glenn T.C."/>
            <person name="Green R.E."/>
            <person name="Ray D.A."/>
        </authorList>
    </citation>
    <scope>NUCLEOTIDE SEQUENCE [LARGE SCALE GENOMIC DNA]</scope>
    <source>
        <strain evidence="2">KSC_2009_1</strain>
    </source>
</reference>
<evidence type="ECO:0000256" key="1">
    <source>
        <dbReference type="SAM" id="MobiDB-lite"/>
    </source>
</evidence>
<accession>A0A151NEF8</accession>
<evidence type="ECO:0000313" key="2">
    <source>
        <dbReference type="EMBL" id="KYO35164.1"/>
    </source>
</evidence>
<dbReference type="EMBL" id="AKHW03003207">
    <property type="protein sequence ID" value="KYO35164.1"/>
    <property type="molecule type" value="Genomic_DNA"/>
</dbReference>
<keyword evidence="3" id="KW-1185">Reference proteome</keyword>
<dbReference type="AlphaFoldDB" id="A0A151NEF8"/>
<proteinExistence type="predicted"/>
<organism evidence="2 3">
    <name type="scientific">Alligator mississippiensis</name>
    <name type="common">American alligator</name>
    <dbReference type="NCBI Taxonomy" id="8496"/>
    <lineage>
        <taxon>Eukaryota</taxon>
        <taxon>Metazoa</taxon>
        <taxon>Chordata</taxon>
        <taxon>Craniata</taxon>
        <taxon>Vertebrata</taxon>
        <taxon>Euteleostomi</taxon>
        <taxon>Archelosauria</taxon>
        <taxon>Archosauria</taxon>
        <taxon>Crocodylia</taxon>
        <taxon>Alligatoridae</taxon>
        <taxon>Alligatorinae</taxon>
        <taxon>Alligator</taxon>
    </lineage>
</organism>
<name>A0A151NEF8_ALLMI</name>
<sequence>MRDLSSQRRLHSGCLSGRAEPSSAAAELLPSRSTVTVGSPNGHPSGQKAQAVKGNDKGWSQGKKKSYILYTTNDVFP</sequence>
<dbReference type="Proteomes" id="UP000050525">
    <property type="component" value="Unassembled WGS sequence"/>
</dbReference>
<feature type="region of interest" description="Disordered" evidence="1">
    <location>
        <begin position="1"/>
        <end position="63"/>
    </location>
</feature>